<dbReference type="InterPro" id="IPR003676">
    <property type="entry name" value="SAUR_fam"/>
</dbReference>
<dbReference type="PaxDb" id="4081-Solyc00g215560.1.1"/>
<proteinExistence type="inferred from homology"/>
<reference evidence="2" key="1">
    <citation type="journal article" date="2012" name="Nature">
        <title>The tomato genome sequence provides insights into fleshy fruit evolution.</title>
        <authorList>
            <consortium name="Tomato Genome Consortium"/>
        </authorList>
    </citation>
    <scope>NUCLEOTIDE SEQUENCE [LARGE SCALE GENOMIC DNA]</scope>
    <source>
        <strain evidence="2">cv. Heinz 1706</strain>
    </source>
</reference>
<dbReference type="EnsemblPlants" id="Solyc01g110735.1.1">
    <property type="protein sequence ID" value="Solyc01g110735.1.1"/>
    <property type="gene ID" value="Solyc01g110735.1"/>
</dbReference>
<name>A0A3Q7ETS0_SOLLC</name>
<accession>A0A3Q7ETS0</accession>
<reference evidence="2" key="2">
    <citation type="submission" date="2019-01" db="UniProtKB">
        <authorList>
            <consortium name="EnsemblPlants"/>
        </authorList>
    </citation>
    <scope>IDENTIFICATION</scope>
    <source>
        <strain evidence="2">cv. Heinz 1706</strain>
    </source>
</reference>
<evidence type="ECO:0000313" key="2">
    <source>
        <dbReference type="EnsemblPlants" id="Solyc01g110735.1.1"/>
    </source>
</evidence>
<comment type="similarity">
    <text evidence="1">Belongs to the ARG7 family.</text>
</comment>
<dbReference type="PANTHER" id="PTHR31929">
    <property type="entry name" value="SAUR-LIKE AUXIN-RESPONSIVE PROTEIN FAMILY-RELATED"/>
    <property type="match status" value="1"/>
</dbReference>
<dbReference type="InParanoid" id="A0A3Q7ETS0"/>
<keyword evidence="3" id="KW-1185">Reference proteome</keyword>
<dbReference type="Pfam" id="PF02519">
    <property type="entry name" value="Auxin_inducible"/>
    <property type="match status" value="1"/>
</dbReference>
<dbReference type="GO" id="GO:0009733">
    <property type="term" value="P:response to auxin"/>
    <property type="evidence" value="ECO:0007669"/>
    <property type="project" value="InterPro"/>
</dbReference>
<protein>
    <submittedName>
        <fullName evidence="2">Uncharacterized protein</fullName>
    </submittedName>
</protein>
<organism evidence="2">
    <name type="scientific">Solanum lycopersicum</name>
    <name type="common">Tomato</name>
    <name type="synonym">Lycopersicon esculentum</name>
    <dbReference type="NCBI Taxonomy" id="4081"/>
    <lineage>
        <taxon>Eukaryota</taxon>
        <taxon>Viridiplantae</taxon>
        <taxon>Streptophyta</taxon>
        <taxon>Embryophyta</taxon>
        <taxon>Tracheophyta</taxon>
        <taxon>Spermatophyta</taxon>
        <taxon>Magnoliopsida</taxon>
        <taxon>eudicotyledons</taxon>
        <taxon>Gunneridae</taxon>
        <taxon>Pentapetalae</taxon>
        <taxon>asterids</taxon>
        <taxon>lamiids</taxon>
        <taxon>Solanales</taxon>
        <taxon>Solanaceae</taxon>
        <taxon>Solanoideae</taxon>
        <taxon>Solaneae</taxon>
        <taxon>Solanum</taxon>
        <taxon>Solanum subgen. Lycopersicon</taxon>
    </lineage>
</organism>
<dbReference type="Proteomes" id="UP000004994">
    <property type="component" value="Chromosome 1"/>
</dbReference>
<sequence>MAILRMIKKSSATRDIPKGHFAVYVGEMQKKRFVIPISFLSEPLFQDLLSQSEEEFGFDHPMGGVTIPCSEDLFINLTSILRKWSVRYLVRTLGSAAIQEHEIFLIFDFLSRIAFIQVDTKFASGEPIDFKDMLYVKRAGHHLPLICCTISTYFFAGIVTKSHRRPNRYCKVLKFPFSTRYLLLLTLGPELLRIWCLTRWTDAEKRMICFTCNWANWHGRYRGLDPWDVYSSGPSEFYYDRYDLTHMLSHDEENLKIICHHELCSLLGYMGTRTNGLMLEIENLELQGDYIILQKLSAGSFHSLIPSMCSIFHPKCGKDVFSNERPSVKLKFVNIWNRILQIQVDCTSTRDGELKEDSGTKWRDFRPKTTVEYLDYMDKMIEPLPFGECATLGRALVNQRAAPRDGMGTRINGFMLEIKSSRTAAANKSIKTFRYVPLMPETRAVRRLHHFAEAICLEFPQQSYHQFGKSSTPSCGDGVFSDERSCYQRSWKG</sequence>
<evidence type="ECO:0000313" key="3">
    <source>
        <dbReference type="Proteomes" id="UP000004994"/>
    </source>
</evidence>
<dbReference type="Gramene" id="Solyc01g110735.1.1">
    <property type="protein sequence ID" value="Solyc01g110735.1.1"/>
    <property type="gene ID" value="Solyc01g110735.1"/>
</dbReference>
<dbReference type="AlphaFoldDB" id="A0A3Q7ETS0"/>
<evidence type="ECO:0000256" key="1">
    <source>
        <dbReference type="ARBA" id="ARBA00006974"/>
    </source>
</evidence>
<dbReference type="STRING" id="4081.A0A3Q7ETS0"/>